<accession>A0A9D2EBL9</accession>
<dbReference type="CDD" id="cd07812">
    <property type="entry name" value="SRPBCC"/>
    <property type="match status" value="1"/>
</dbReference>
<comment type="caution">
    <text evidence="1">The sequence shown here is derived from an EMBL/GenBank/DDBJ whole genome shotgun (WGS) entry which is preliminary data.</text>
</comment>
<dbReference type="Gene3D" id="3.30.530.20">
    <property type="match status" value="1"/>
</dbReference>
<evidence type="ECO:0000313" key="2">
    <source>
        <dbReference type="Proteomes" id="UP000824037"/>
    </source>
</evidence>
<dbReference type="SUPFAM" id="SSF55961">
    <property type="entry name" value="Bet v1-like"/>
    <property type="match status" value="1"/>
</dbReference>
<dbReference type="EMBL" id="DXBY01000030">
    <property type="protein sequence ID" value="HIZ34428.1"/>
    <property type="molecule type" value="Genomic_DNA"/>
</dbReference>
<proteinExistence type="predicted"/>
<gene>
    <name evidence="1" type="ORF">H9815_01515</name>
</gene>
<organism evidence="1 2">
    <name type="scientific">Candidatus Ruania gallistercoris</name>
    <dbReference type="NCBI Taxonomy" id="2838746"/>
    <lineage>
        <taxon>Bacteria</taxon>
        <taxon>Bacillati</taxon>
        <taxon>Actinomycetota</taxon>
        <taxon>Actinomycetes</taxon>
        <taxon>Micrococcales</taxon>
        <taxon>Ruaniaceae</taxon>
        <taxon>Ruania</taxon>
    </lineage>
</organism>
<dbReference type="Pfam" id="PF10604">
    <property type="entry name" value="Polyketide_cyc2"/>
    <property type="match status" value="1"/>
</dbReference>
<protein>
    <submittedName>
        <fullName evidence="1">SRPBCC family protein</fullName>
    </submittedName>
</protein>
<dbReference type="Proteomes" id="UP000824037">
    <property type="component" value="Unassembled WGS sequence"/>
</dbReference>
<name>A0A9D2EBL9_9MICO</name>
<sequence>MTSSWAARVIDADAERVFAAITTLEFHRHLIPFTQVEAPPPPVQRGDRIVATSIGFFRDTMLVTAARRPTGDRRGVVTFAKAGPVLFGQARIAVTPLGASTCRVDWTEDVHLGPLLRPAQPLLDRVLATMTRRALRLFDLHLRTGPPARR</sequence>
<dbReference type="InterPro" id="IPR019587">
    <property type="entry name" value="Polyketide_cyclase/dehydratase"/>
</dbReference>
<reference evidence="1" key="1">
    <citation type="journal article" date="2021" name="PeerJ">
        <title>Extensive microbial diversity within the chicken gut microbiome revealed by metagenomics and culture.</title>
        <authorList>
            <person name="Gilroy R."/>
            <person name="Ravi A."/>
            <person name="Getino M."/>
            <person name="Pursley I."/>
            <person name="Horton D.L."/>
            <person name="Alikhan N.F."/>
            <person name="Baker D."/>
            <person name="Gharbi K."/>
            <person name="Hall N."/>
            <person name="Watson M."/>
            <person name="Adriaenssens E.M."/>
            <person name="Foster-Nyarko E."/>
            <person name="Jarju S."/>
            <person name="Secka A."/>
            <person name="Antonio M."/>
            <person name="Oren A."/>
            <person name="Chaudhuri R.R."/>
            <person name="La Ragione R."/>
            <person name="Hildebrand F."/>
            <person name="Pallen M.J."/>
        </authorList>
    </citation>
    <scope>NUCLEOTIDE SEQUENCE</scope>
    <source>
        <strain evidence="1">ChiGjej4B4-7305</strain>
    </source>
</reference>
<evidence type="ECO:0000313" key="1">
    <source>
        <dbReference type="EMBL" id="HIZ34428.1"/>
    </source>
</evidence>
<reference evidence="1" key="2">
    <citation type="submission" date="2021-04" db="EMBL/GenBank/DDBJ databases">
        <authorList>
            <person name="Gilroy R."/>
        </authorList>
    </citation>
    <scope>NUCLEOTIDE SEQUENCE</scope>
    <source>
        <strain evidence="1">ChiGjej4B4-7305</strain>
    </source>
</reference>
<dbReference type="InterPro" id="IPR023393">
    <property type="entry name" value="START-like_dom_sf"/>
</dbReference>
<dbReference type="AlphaFoldDB" id="A0A9D2EBL9"/>